<accession>A0A6A5RPX8</accession>
<sequence length="107" mass="11419">MPVRVFLDPSVSSLTVVAAFPGTILDLVGTKFRGGNDGRTIDLRIMRAGGECRCTINGNALVHRGEAGTKPLSEQRILPSICNASTMKQDSPKEGLTSIAERVEALH</sequence>
<gene>
    <name evidence="1" type="ORF">M421DRAFT_420329</name>
</gene>
<name>A0A6A5RPX8_9PLEO</name>
<proteinExistence type="predicted"/>
<protein>
    <submittedName>
        <fullName evidence="1">Uncharacterized protein</fullName>
    </submittedName>
</protein>
<evidence type="ECO:0000313" key="2">
    <source>
        <dbReference type="Proteomes" id="UP000800082"/>
    </source>
</evidence>
<dbReference type="RefSeq" id="XP_033449352.1">
    <property type="nucleotide sequence ID" value="XM_033592441.1"/>
</dbReference>
<evidence type="ECO:0000313" key="1">
    <source>
        <dbReference type="EMBL" id="KAF1929104.1"/>
    </source>
</evidence>
<dbReference type="AlphaFoldDB" id="A0A6A5RPX8"/>
<keyword evidence="2" id="KW-1185">Reference proteome</keyword>
<dbReference type="GeneID" id="54350109"/>
<dbReference type="EMBL" id="ML978967">
    <property type="protein sequence ID" value="KAF1929104.1"/>
    <property type="molecule type" value="Genomic_DNA"/>
</dbReference>
<organism evidence="1 2">
    <name type="scientific">Didymella exigua CBS 183.55</name>
    <dbReference type="NCBI Taxonomy" id="1150837"/>
    <lineage>
        <taxon>Eukaryota</taxon>
        <taxon>Fungi</taxon>
        <taxon>Dikarya</taxon>
        <taxon>Ascomycota</taxon>
        <taxon>Pezizomycotina</taxon>
        <taxon>Dothideomycetes</taxon>
        <taxon>Pleosporomycetidae</taxon>
        <taxon>Pleosporales</taxon>
        <taxon>Pleosporineae</taxon>
        <taxon>Didymellaceae</taxon>
        <taxon>Didymella</taxon>
    </lineage>
</organism>
<dbReference type="Proteomes" id="UP000800082">
    <property type="component" value="Unassembled WGS sequence"/>
</dbReference>
<reference evidence="1" key="1">
    <citation type="journal article" date="2020" name="Stud. Mycol.">
        <title>101 Dothideomycetes genomes: a test case for predicting lifestyles and emergence of pathogens.</title>
        <authorList>
            <person name="Haridas S."/>
            <person name="Albert R."/>
            <person name="Binder M."/>
            <person name="Bloem J."/>
            <person name="Labutti K."/>
            <person name="Salamov A."/>
            <person name="Andreopoulos B."/>
            <person name="Baker S."/>
            <person name="Barry K."/>
            <person name="Bills G."/>
            <person name="Bluhm B."/>
            <person name="Cannon C."/>
            <person name="Castanera R."/>
            <person name="Culley D."/>
            <person name="Daum C."/>
            <person name="Ezra D."/>
            <person name="Gonzalez J."/>
            <person name="Henrissat B."/>
            <person name="Kuo A."/>
            <person name="Liang C."/>
            <person name="Lipzen A."/>
            <person name="Lutzoni F."/>
            <person name="Magnuson J."/>
            <person name="Mondo S."/>
            <person name="Nolan M."/>
            <person name="Ohm R."/>
            <person name="Pangilinan J."/>
            <person name="Park H.-J."/>
            <person name="Ramirez L."/>
            <person name="Alfaro M."/>
            <person name="Sun H."/>
            <person name="Tritt A."/>
            <person name="Yoshinaga Y."/>
            <person name="Zwiers L.-H."/>
            <person name="Turgeon B."/>
            <person name="Goodwin S."/>
            <person name="Spatafora J."/>
            <person name="Crous P."/>
            <person name="Grigoriev I."/>
        </authorList>
    </citation>
    <scope>NUCLEOTIDE SEQUENCE</scope>
    <source>
        <strain evidence="1">CBS 183.55</strain>
    </source>
</reference>